<keyword evidence="2" id="KW-0812">Transmembrane</keyword>
<dbReference type="InterPro" id="IPR027417">
    <property type="entry name" value="P-loop_NTPase"/>
</dbReference>
<gene>
    <name evidence="11" type="ORF">THASP1DRAFT_29387</name>
</gene>
<evidence type="ECO:0000256" key="4">
    <source>
        <dbReference type="ARBA" id="ARBA00022801"/>
    </source>
</evidence>
<accession>A0A4P9XTD9</accession>
<name>A0A4P9XTD9_9FUNG</name>
<keyword evidence="6" id="KW-1133">Transmembrane helix</keyword>
<dbReference type="InterPro" id="IPR046758">
    <property type="entry name" value="Sey1/RHD3-like_3HB"/>
</dbReference>
<dbReference type="PANTHER" id="PTHR45923:SF2">
    <property type="entry name" value="PROTEIN SEY1"/>
    <property type="match status" value="1"/>
</dbReference>
<evidence type="ECO:0000313" key="11">
    <source>
        <dbReference type="EMBL" id="RKP08811.1"/>
    </source>
</evidence>
<dbReference type="GO" id="GO:0016320">
    <property type="term" value="P:endoplasmic reticulum membrane fusion"/>
    <property type="evidence" value="ECO:0007669"/>
    <property type="project" value="TreeGrafter"/>
</dbReference>
<evidence type="ECO:0000256" key="5">
    <source>
        <dbReference type="ARBA" id="ARBA00022824"/>
    </source>
</evidence>
<dbReference type="Pfam" id="PF05879">
    <property type="entry name" value="RHD3_GTPase"/>
    <property type="match status" value="1"/>
</dbReference>
<dbReference type="FunFam" id="3.40.50.300:FF:000727">
    <property type="entry name" value="Protein SEY1 homolog"/>
    <property type="match status" value="1"/>
</dbReference>
<dbReference type="InterPro" id="IPR008803">
    <property type="entry name" value="RHD3/Sey1"/>
</dbReference>
<proteinExistence type="inferred from homology"/>
<dbReference type="InterPro" id="IPR030386">
    <property type="entry name" value="G_GB1_RHD3_dom"/>
</dbReference>
<dbReference type="OrthoDB" id="1597724at2759"/>
<evidence type="ECO:0000256" key="2">
    <source>
        <dbReference type="ARBA" id="ARBA00022692"/>
    </source>
</evidence>
<sequence length="557" mass="62328">MMHQPVQLTDGNSPLVDFNTFINKQWGMSDCGIEYRVVAILGAQSSGKSTLLNSLFDTTFQVMGRQERQQTTRGIWMDKSPHHNILAMDVEGTDGQERGDDENVERRTALFSLAIAQVLVINMLETTIGLNHGANLVLLRAVFEANRRLFHKNRGDGNGANKTMLLFIIRDYDDDGVPLEKHKKAIAAALEKIWSAIYDEDVAFSSYFDVEYVALPHIKYRAHEFDEAVAKLGSRFVDADHSDYLFKPHYRKNICIDGFANYAAGIWSIILGDKELDLPTQRELVAQQRCNEIRRKVYAAFGKSVAELKSQAKAGDPVAGVGTSMREIRAKALDEFSNATAYYDVAQRRQAQAELHEGIDKDIENIITQQLTILKNFCVQFYDGRMVQLMGHPTDTFAKKLRKMHAEALERFDEGSDDMSVPGVIAPYTDYRKALVHELEKNSKVHTAANDKILQSVTVDNSSSKESNAVVAKGFWDISWMPVLKRIIVGGSDVLGAAGFAAAKVISTSATIAERLLNFAKSISGTIADGTNAVLEKTTRAYFAWREQMLRDQRRLE</sequence>
<dbReference type="GO" id="GO:0005525">
    <property type="term" value="F:GTP binding"/>
    <property type="evidence" value="ECO:0007669"/>
    <property type="project" value="UniProtKB-KW"/>
</dbReference>
<keyword evidence="4" id="KW-0378">Hydrolase</keyword>
<evidence type="ECO:0000256" key="3">
    <source>
        <dbReference type="ARBA" id="ARBA00022741"/>
    </source>
</evidence>
<reference evidence="12" key="1">
    <citation type="journal article" date="2018" name="Nat. Microbiol.">
        <title>Leveraging single-cell genomics to expand the fungal tree of life.</title>
        <authorList>
            <person name="Ahrendt S.R."/>
            <person name="Quandt C.A."/>
            <person name="Ciobanu D."/>
            <person name="Clum A."/>
            <person name="Salamov A."/>
            <person name="Andreopoulos B."/>
            <person name="Cheng J.F."/>
            <person name="Woyke T."/>
            <person name="Pelin A."/>
            <person name="Henrissat B."/>
            <person name="Reynolds N.K."/>
            <person name="Benny G.L."/>
            <person name="Smith M.E."/>
            <person name="James T.Y."/>
            <person name="Grigoriev I.V."/>
        </authorList>
    </citation>
    <scope>NUCLEOTIDE SEQUENCE [LARGE SCALE GENOMIC DNA]</scope>
    <source>
        <strain evidence="12">RSA 1356</strain>
    </source>
</reference>
<evidence type="ECO:0000259" key="10">
    <source>
        <dbReference type="PROSITE" id="PS51715"/>
    </source>
</evidence>
<dbReference type="AlphaFoldDB" id="A0A4P9XTD9"/>
<dbReference type="Gene3D" id="3.40.50.300">
    <property type="entry name" value="P-loop containing nucleotide triphosphate hydrolases"/>
    <property type="match status" value="1"/>
</dbReference>
<dbReference type="SUPFAM" id="SSF52540">
    <property type="entry name" value="P-loop containing nucleoside triphosphate hydrolases"/>
    <property type="match status" value="1"/>
</dbReference>
<feature type="domain" description="GB1/RHD3-type G" evidence="10">
    <location>
        <begin position="32"/>
        <end position="250"/>
    </location>
</feature>
<comment type="similarity">
    <text evidence="9">Belongs to the TRAFAC class dynamin-like GTPase superfamily. GB1/RHD3 GTPase family.</text>
</comment>
<evidence type="ECO:0000256" key="6">
    <source>
        <dbReference type="ARBA" id="ARBA00022989"/>
    </source>
</evidence>
<dbReference type="PROSITE" id="PS51715">
    <property type="entry name" value="G_GB1_RHD3"/>
    <property type="match status" value="1"/>
</dbReference>
<keyword evidence="5" id="KW-0256">Endoplasmic reticulum</keyword>
<dbReference type="Pfam" id="PF20428">
    <property type="entry name" value="Sey1_3HB"/>
    <property type="match status" value="1"/>
</dbReference>
<evidence type="ECO:0000256" key="8">
    <source>
        <dbReference type="ARBA" id="ARBA00023136"/>
    </source>
</evidence>
<dbReference type="CDD" id="cd01851">
    <property type="entry name" value="GBP"/>
    <property type="match status" value="1"/>
</dbReference>
<evidence type="ECO:0000313" key="12">
    <source>
        <dbReference type="Proteomes" id="UP000271241"/>
    </source>
</evidence>
<dbReference type="GO" id="GO:0003924">
    <property type="term" value="F:GTPase activity"/>
    <property type="evidence" value="ECO:0007669"/>
    <property type="project" value="TreeGrafter"/>
</dbReference>
<dbReference type="GO" id="GO:0005789">
    <property type="term" value="C:endoplasmic reticulum membrane"/>
    <property type="evidence" value="ECO:0007669"/>
    <property type="project" value="UniProtKB-SubCell"/>
</dbReference>
<dbReference type="Proteomes" id="UP000271241">
    <property type="component" value="Unassembled WGS sequence"/>
</dbReference>
<evidence type="ECO:0000256" key="1">
    <source>
        <dbReference type="ARBA" id="ARBA00004477"/>
    </source>
</evidence>
<keyword evidence="3" id="KW-0547">Nucleotide-binding</keyword>
<keyword evidence="12" id="KW-1185">Reference proteome</keyword>
<evidence type="ECO:0000256" key="9">
    <source>
        <dbReference type="PROSITE-ProRule" id="PRU01052"/>
    </source>
</evidence>
<evidence type="ECO:0000256" key="7">
    <source>
        <dbReference type="ARBA" id="ARBA00023134"/>
    </source>
</evidence>
<organism evidence="11 12">
    <name type="scientific">Thamnocephalis sphaerospora</name>
    <dbReference type="NCBI Taxonomy" id="78915"/>
    <lineage>
        <taxon>Eukaryota</taxon>
        <taxon>Fungi</taxon>
        <taxon>Fungi incertae sedis</taxon>
        <taxon>Zoopagomycota</taxon>
        <taxon>Zoopagomycotina</taxon>
        <taxon>Zoopagomycetes</taxon>
        <taxon>Zoopagales</taxon>
        <taxon>Sigmoideomycetaceae</taxon>
        <taxon>Thamnocephalis</taxon>
    </lineage>
</organism>
<dbReference type="EMBL" id="KZ992567">
    <property type="protein sequence ID" value="RKP08811.1"/>
    <property type="molecule type" value="Genomic_DNA"/>
</dbReference>
<dbReference type="PANTHER" id="PTHR45923">
    <property type="entry name" value="PROTEIN SEY1"/>
    <property type="match status" value="1"/>
</dbReference>
<protein>
    <submittedName>
        <fullName evidence="11">Root hair defective 3 GTP-binding protein-domain-containing protein</fullName>
    </submittedName>
</protein>
<keyword evidence="7" id="KW-0342">GTP-binding</keyword>
<comment type="subcellular location">
    <subcellularLocation>
        <location evidence="1">Endoplasmic reticulum membrane</location>
        <topology evidence="1">Multi-pass membrane protein</topology>
    </subcellularLocation>
</comment>
<keyword evidence="8" id="KW-0472">Membrane</keyword>